<dbReference type="CDD" id="cd00086">
    <property type="entry name" value="homeodomain"/>
    <property type="match status" value="1"/>
</dbReference>
<evidence type="ECO:0000256" key="3">
    <source>
        <dbReference type="ARBA" id="ARBA00022737"/>
    </source>
</evidence>
<evidence type="ECO:0000256" key="4">
    <source>
        <dbReference type="ARBA" id="ARBA00022833"/>
    </source>
</evidence>
<keyword evidence="3" id="KW-0677">Repeat</keyword>
<dbReference type="PROSITE" id="PS50071">
    <property type="entry name" value="HOMEOBOX_2"/>
    <property type="match status" value="1"/>
</dbReference>
<evidence type="ECO:0000256" key="12">
    <source>
        <dbReference type="SAM" id="MobiDB-lite"/>
    </source>
</evidence>
<evidence type="ECO:0000256" key="10">
    <source>
        <dbReference type="PROSITE-ProRule" id="PRU00125"/>
    </source>
</evidence>
<evidence type="ECO:0000256" key="2">
    <source>
        <dbReference type="ARBA" id="ARBA00022723"/>
    </source>
</evidence>
<accession>A0AAV1ZFT5</accession>
<dbReference type="PROSITE" id="PS00027">
    <property type="entry name" value="HOMEOBOX_1"/>
    <property type="match status" value="1"/>
</dbReference>
<dbReference type="InterPro" id="IPR017970">
    <property type="entry name" value="Homeobox_CS"/>
</dbReference>
<evidence type="ECO:0000256" key="5">
    <source>
        <dbReference type="ARBA" id="ARBA00023038"/>
    </source>
</evidence>
<proteinExistence type="predicted"/>
<evidence type="ECO:0000256" key="1">
    <source>
        <dbReference type="ARBA" id="ARBA00004123"/>
    </source>
</evidence>
<comment type="caution">
    <text evidence="15">The sequence shown here is derived from an EMBL/GenBank/DDBJ whole genome shotgun (WGS) entry which is preliminary data.</text>
</comment>
<dbReference type="AlphaFoldDB" id="A0AAV1ZFT5"/>
<dbReference type="Proteomes" id="UP001497382">
    <property type="component" value="Unassembled WGS sequence"/>
</dbReference>
<evidence type="ECO:0000313" key="15">
    <source>
        <dbReference type="EMBL" id="CAL1270543.1"/>
    </source>
</evidence>
<evidence type="ECO:0000259" key="14">
    <source>
        <dbReference type="PROSITE" id="PS50071"/>
    </source>
</evidence>
<evidence type="ECO:0000313" key="16">
    <source>
        <dbReference type="Proteomes" id="UP001497382"/>
    </source>
</evidence>
<dbReference type="InterPro" id="IPR050453">
    <property type="entry name" value="LIM_Homeobox_TF"/>
</dbReference>
<dbReference type="PANTHER" id="PTHR24208">
    <property type="entry name" value="LIM/HOMEOBOX PROTEIN LHX"/>
    <property type="match status" value="1"/>
</dbReference>
<dbReference type="GO" id="GO:0005634">
    <property type="term" value="C:nucleus"/>
    <property type="evidence" value="ECO:0007669"/>
    <property type="project" value="UniProtKB-SubCell"/>
</dbReference>
<dbReference type="PROSITE" id="PS00478">
    <property type="entry name" value="LIM_DOMAIN_1"/>
    <property type="match status" value="2"/>
</dbReference>
<dbReference type="GO" id="GO:0000981">
    <property type="term" value="F:DNA-binding transcription factor activity, RNA polymerase II-specific"/>
    <property type="evidence" value="ECO:0007669"/>
    <property type="project" value="InterPro"/>
</dbReference>
<dbReference type="GO" id="GO:0030182">
    <property type="term" value="P:neuron differentiation"/>
    <property type="evidence" value="ECO:0007669"/>
    <property type="project" value="TreeGrafter"/>
</dbReference>
<feature type="compositionally biased region" description="Polar residues" evidence="12">
    <location>
        <begin position="158"/>
        <end position="169"/>
    </location>
</feature>
<feature type="domain" description="Homeobox" evidence="14">
    <location>
        <begin position="175"/>
        <end position="235"/>
    </location>
</feature>
<evidence type="ECO:0000256" key="7">
    <source>
        <dbReference type="ARBA" id="ARBA00023155"/>
    </source>
</evidence>
<evidence type="ECO:0000256" key="6">
    <source>
        <dbReference type="ARBA" id="ARBA00023125"/>
    </source>
</evidence>
<keyword evidence="5 10" id="KW-0440">LIM domain</keyword>
<feature type="domain" description="LIM zinc-binding" evidence="13">
    <location>
        <begin position="86"/>
        <end position="148"/>
    </location>
</feature>
<feature type="compositionally biased region" description="Low complexity" evidence="12">
    <location>
        <begin position="238"/>
        <end position="258"/>
    </location>
</feature>
<dbReference type="GO" id="GO:0046872">
    <property type="term" value="F:metal ion binding"/>
    <property type="evidence" value="ECO:0007669"/>
    <property type="project" value="UniProtKB-KW"/>
</dbReference>
<keyword evidence="8 9" id="KW-0539">Nucleus</keyword>
<feature type="domain" description="LIM zinc-binding" evidence="13">
    <location>
        <begin position="27"/>
        <end position="85"/>
    </location>
</feature>
<dbReference type="SMART" id="SM00389">
    <property type="entry name" value="HOX"/>
    <property type="match status" value="1"/>
</dbReference>
<name>A0AAV1ZFT5_9ARAC</name>
<keyword evidence="6 9" id="KW-0238">DNA-binding</keyword>
<dbReference type="Gene3D" id="1.10.10.60">
    <property type="entry name" value="Homeodomain-like"/>
    <property type="match status" value="1"/>
</dbReference>
<protein>
    <recommendedName>
        <fullName evidence="17">LIM homeobox transcription factor 1-beta</fullName>
    </recommendedName>
</protein>
<dbReference type="InterPro" id="IPR001781">
    <property type="entry name" value="Znf_LIM"/>
</dbReference>
<evidence type="ECO:0000259" key="13">
    <source>
        <dbReference type="PROSITE" id="PS50023"/>
    </source>
</evidence>
<evidence type="ECO:0000256" key="11">
    <source>
        <dbReference type="RuleBase" id="RU000682"/>
    </source>
</evidence>
<feature type="region of interest" description="Disordered" evidence="12">
    <location>
        <begin position="158"/>
        <end position="183"/>
    </location>
</feature>
<keyword evidence="7 9" id="KW-0371">Homeobox</keyword>
<dbReference type="InterPro" id="IPR001356">
    <property type="entry name" value="HD"/>
</dbReference>
<comment type="subcellular location">
    <subcellularLocation>
        <location evidence="1 9 11">Nucleus</location>
    </subcellularLocation>
</comment>
<dbReference type="PANTHER" id="PTHR24208:SF166">
    <property type="entry name" value="LIM HOMEOBOX TRANSCRIPTION FACTOR 1 ALPHA, ISOFORM B"/>
    <property type="match status" value="1"/>
</dbReference>
<dbReference type="Gene3D" id="2.10.110.10">
    <property type="entry name" value="Cysteine Rich Protein"/>
    <property type="match status" value="2"/>
</dbReference>
<dbReference type="SUPFAM" id="SSF57716">
    <property type="entry name" value="Glucocorticoid receptor-like (DNA-binding domain)"/>
    <property type="match status" value="2"/>
</dbReference>
<dbReference type="Pfam" id="PF00046">
    <property type="entry name" value="Homeodomain"/>
    <property type="match status" value="1"/>
</dbReference>
<feature type="region of interest" description="Disordered" evidence="12">
    <location>
        <begin position="236"/>
        <end position="308"/>
    </location>
</feature>
<dbReference type="InterPro" id="IPR009057">
    <property type="entry name" value="Homeodomain-like_sf"/>
</dbReference>
<evidence type="ECO:0000256" key="9">
    <source>
        <dbReference type="PROSITE-ProRule" id="PRU00108"/>
    </source>
</evidence>
<keyword evidence="2 10" id="KW-0479">Metal-binding</keyword>
<feature type="DNA-binding region" description="Homeobox" evidence="9">
    <location>
        <begin position="177"/>
        <end position="236"/>
    </location>
</feature>
<evidence type="ECO:0008006" key="17">
    <source>
        <dbReference type="Google" id="ProtNLM"/>
    </source>
</evidence>
<dbReference type="PROSITE" id="PS50023">
    <property type="entry name" value="LIM_DOMAIN_2"/>
    <property type="match status" value="2"/>
</dbReference>
<feature type="compositionally biased region" description="Basic and acidic residues" evidence="12">
    <location>
        <begin position="269"/>
        <end position="282"/>
    </location>
</feature>
<sequence length="392" mass="43559">MDSPEKLNGFLTTNNGPGTIRSKTKKELCSACQQPIIDRYIMRVMDNSWHEGCLTCSVCHIHLSHTCYSRDRKLYCKADYDKLFAVKCTGCVLPIAPTELVMRALDHVYHLPCFVCVGCGRQLQKGDQFVIRSGRLYCRPDFEKEMAVMQIVTRGENGQLTTAGHNGQPRQDGRRGPKRPRTILTTAQRRAFKASFEISQKPCRKVRESLAKETGLSVRIVQVWFQNQRAKLKKLQRKQQQQLQQQNQKQGSDGQQNGASNPDLSSPGKDGKKSDDLSHGDPGEYSPPYARLSVGDSDPSQYPLPPVPYVSEGQYYSSSHPDAQYMKSDISMDSENSLGGLEDVLISQGQATGIGDGGGHIFPSSVNPIDKLYSMQTSYFSSSECECLGATN</sequence>
<dbReference type="SUPFAM" id="SSF46689">
    <property type="entry name" value="Homeodomain-like"/>
    <property type="match status" value="1"/>
</dbReference>
<dbReference type="SMART" id="SM00132">
    <property type="entry name" value="LIM"/>
    <property type="match status" value="2"/>
</dbReference>
<dbReference type="CDD" id="cd09371">
    <property type="entry name" value="LIM1_Lmx1b"/>
    <property type="match status" value="1"/>
</dbReference>
<keyword evidence="16" id="KW-1185">Reference proteome</keyword>
<reference evidence="15 16" key="1">
    <citation type="submission" date="2024-04" db="EMBL/GenBank/DDBJ databases">
        <authorList>
            <person name="Rising A."/>
            <person name="Reimegard J."/>
            <person name="Sonavane S."/>
            <person name="Akerstrom W."/>
            <person name="Nylinder S."/>
            <person name="Hedman E."/>
            <person name="Kallberg Y."/>
        </authorList>
    </citation>
    <scope>NUCLEOTIDE SEQUENCE [LARGE SCALE GENOMIC DNA]</scope>
</reference>
<dbReference type="FunFam" id="2.10.110.10:FF:000006">
    <property type="entry name" value="LIM homeobox transcription factor 1-beta"/>
    <property type="match status" value="1"/>
</dbReference>
<gene>
    <name evidence="15" type="ORF">LARSCL_LOCUS5352</name>
</gene>
<dbReference type="EMBL" id="CAXIEN010000049">
    <property type="protein sequence ID" value="CAL1270543.1"/>
    <property type="molecule type" value="Genomic_DNA"/>
</dbReference>
<dbReference type="Pfam" id="PF00412">
    <property type="entry name" value="LIM"/>
    <property type="match status" value="2"/>
</dbReference>
<dbReference type="GO" id="GO:0000977">
    <property type="term" value="F:RNA polymerase II transcription regulatory region sequence-specific DNA binding"/>
    <property type="evidence" value="ECO:0007669"/>
    <property type="project" value="TreeGrafter"/>
</dbReference>
<dbReference type="FunFam" id="1.10.10.60:FF:000448">
    <property type="entry name" value="LIM/homeobox protein Lhx4"/>
    <property type="match status" value="1"/>
</dbReference>
<evidence type="ECO:0000256" key="8">
    <source>
        <dbReference type="ARBA" id="ARBA00023242"/>
    </source>
</evidence>
<organism evidence="15 16">
    <name type="scientific">Larinioides sclopetarius</name>
    <dbReference type="NCBI Taxonomy" id="280406"/>
    <lineage>
        <taxon>Eukaryota</taxon>
        <taxon>Metazoa</taxon>
        <taxon>Ecdysozoa</taxon>
        <taxon>Arthropoda</taxon>
        <taxon>Chelicerata</taxon>
        <taxon>Arachnida</taxon>
        <taxon>Araneae</taxon>
        <taxon>Araneomorphae</taxon>
        <taxon>Entelegynae</taxon>
        <taxon>Araneoidea</taxon>
        <taxon>Araneidae</taxon>
        <taxon>Larinioides</taxon>
    </lineage>
</organism>
<dbReference type="FunFam" id="2.10.110.10:FF:000103">
    <property type="entry name" value="LIM homeobox transcription factor 1-beta"/>
    <property type="match status" value="1"/>
</dbReference>
<keyword evidence="4 10" id="KW-0862">Zinc</keyword>